<name>A0ABV0J1I1_9CYAN</name>
<accession>A0ABV0J1I1</accession>
<protein>
    <submittedName>
        <fullName evidence="1">Uncharacterized protein</fullName>
    </submittedName>
</protein>
<dbReference type="EMBL" id="JAMPKM010000001">
    <property type="protein sequence ID" value="MEP0815509.1"/>
    <property type="molecule type" value="Genomic_DNA"/>
</dbReference>
<gene>
    <name evidence="1" type="ORF">NC998_00190</name>
</gene>
<proteinExistence type="predicted"/>
<dbReference type="RefSeq" id="WP_190431062.1">
    <property type="nucleotide sequence ID" value="NZ_JAMPKM010000001.1"/>
</dbReference>
<evidence type="ECO:0000313" key="1">
    <source>
        <dbReference type="EMBL" id="MEP0815509.1"/>
    </source>
</evidence>
<comment type="caution">
    <text evidence="1">The sequence shown here is derived from an EMBL/GenBank/DDBJ whole genome shotgun (WGS) entry which is preliminary data.</text>
</comment>
<sequence>MRRFRQGLLILICLYGLYLIKTALGIDISQRYTAWEVFKLPIKSLMHRSSG</sequence>
<organism evidence="1 2">
    <name type="scientific">Trichocoleus desertorum GB2-A4</name>
    <dbReference type="NCBI Taxonomy" id="2933944"/>
    <lineage>
        <taxon>Bacteria</taxon>
        <taxon>Bacillati</taxon>
        <taxon>Cyanobacteriota</taxon>
        <taxon>Cyanophyceae</taxon>
        <taxon>Leptolyngbyales</taxon>
        <taxon>Trichocoleusaceae</taxon>
        <taxon>Trichocoleus</taxon>
    </lineage>
</organism>
<evidence type="ECO:0000313" key="2">
    <source>
        <dbReference type="Proteomes" id="UP001464891"/>
    </source>
</evidence>
<reference evidence="1 2" key="1">
    <citation type="submission" date="2022-04" db="EMBL/GenBank/DDBJ databases">
        <title>Positive selection, recombination, and allopatry shape intraspecific diversity of widespread and dominant cyanobacteria.</title>
        <authorList>
            <person name="Wei J."/>
            <person name="Shu W."/>
            <person name="Hu C."/>
        </authorList>
    </citation>
    <scope>NUCLEOTIDE SEQUENCE [LARGE SCALE GENOMIC DNA]</scope>
    <source>
        <strain evidence="1 2">GB2-A4</strain>
    </source>
</reference>
<dbReference type="Proteomes" id="UP001464891">
    <property type="component" value="Unassembled WGS sequence"/>
</dbReference>
<keyword evidence="2" id="KW-1185">Reference proteome</keyword>